<dbReference type="InterPro" id="IPR057326">
    <property type="entry name" value="KR_dom"/>
</dbReference>
<dbReference type="EMBL" id="BAABRT010000006">
    <property type="protein sequence ID" value="GAA5524493.1"/>
    <property type="molecule type" value="Genomic_DNA"/>
</dbReference>
<evidence type="ECO:0000313" key="4">
    <source>
        <dbReference type="Proteomes" id="UP001408594"/>
    </source>
</evidence>
<gene>
    <name evidence="3" type="primary">hcaB_3</name>
    <name evidence="3" type="ORF">Maes01_01050</name>
</gene>
<comment type="similarity">
    <text evidence="1">Belongs to the short-chain dehydrogenases/reductases (SDR) family.</text>
</comment>
<dbReference type="InterPro" id="IPR036291">
    <property type="entry name" value="NAD(P)-bd_dom_sf"/>
</dbReference>
<dbReference type="SMART" id="SM00822">
    <property type="entry name" value="PKS_KR"/>
    <property type="match status" value="1"/>
</dbReference>
<feature type="domain" description="Ketoreductase" evidence="2">
    <location>
        <begin position="5"/>
        <end position="184"/>
    </location>
</feature>
<dbReference type="PRINTS" id="PR00081">
    <property type="entry name" value="GDHRDH"/>
</dbReference>
<dbReference type="InterPro" id="IPR002347">
    <property type="entry name" value="SDR_fam"/>
</dbReference>
<sequence>MTAWKHAMITGGGSGIGYGLTLRMLKRGTQVSILDLNLPEEKKAALDSAAKAGGGRWEYFPMDICTVQEVDQAVAKAVRAFGSPDLALNCAGILINRPFVDLTPEEFHRVVNVNLNGSFHFARAAVPHLQPGSRLALIASLAGLTSNYGYAGYSASKFGVVGLATNLRFELEPLGINVSCICPGEIRTPMVAQEKVDAHPASLELRKAAGSLDVDTACDQIFSGLQRGKWQIIPGVRAKAVAMAYRLIPGIVFSLSGIWLKKILSKESSVTSS</sequence>
<keyword evidence="4" id="KW-1185">Reference proteome</keyword>
<accession>A0ABP9WMR3</accession>
<protein>
    <submittedName>
        <fullName evidence="3">3-phenylpropionate-dihydrodiol/cinnamic acid-dihydrodiol dehydrogenase</fullName>
    </submittedName>
</protein>
<dbReference type="Pfam" id="PF00106">
    <property type="entry name" value="adh_short"/>
    <property type="match status" value="1"/>
</dbReference>
<evidence type="ECO:0000256" key="1">
    <source>
        <dbReference type="ARBA" id="ARBA00006484"/>
    </source>
</evidence>
<reference evidence="3 4" key="1">
    <citation type="submission" date="2024-02" db="EMBL/GenBank/DDBJ databases">
        <title>Microbulbifer aestuariivivens NBRC 112533.</title>
        <authorList>
            <person name="Ichikawa N."/>
            <person name="Katano-Makiyama Y."/>
            <person name="Hidaka K."/>
        </authorList>
    </citation>
    <scope>NUCLEOTIDE SEQUENCE [LARGE SCALE GENOMIC DNA]</scope>
    <source>
        <strain evidence="3 4">NBRC 112533</strain>
    </source>
</reference>
<name>A0ABP9WMR3_9GAMM</name>
<evidence type="ECO:0000313" key="3">
    <source>
        <dbReference type="EMBL" id="GAA5524493.1"/>
    </source>
</evidence>
<dbReference type="Gene3D" id="3.40.50.720">
    <property type="entry name" value="NAD(P)-binding Rossmann-like Domain"/>
    <property type="match status" value="1"/>
</dbReference>
<dbReference type="PANTHER" id="PTHR43550">
    <property type="entry name" value="3-KETODIHYDROSPHINGOSINE REDUCTASE"/>
    <property type="match status" value="1"/>
</dbReference>
<organism evidence="3 4">
    <name type="scientific">Microbulbifer aestuariivivens</name>
    <dbReference type="NCBI Taxonomy" id="1908308"/>
    <lineage>
        <taxon>Bacteria</taxon>
        <taxon>Pseudomonadati</taxon>
        <taxon>Pseudomonadota</taxon>
        <taxon>Gammaproteobacteria</taxon>
        <taxon>Cellvibrionales</taxon>
        <taxon>Microbulbiferaceae</taxon>
        <taxon>Microbulbifer</taxon>
    </lineage>
</organism>
<dbReference type="PANTHER" id="PTHR43550:SF3">
    <property type="entry name" value="3-KETODIHYDROSPHINGOSINE REDUCTASE"/>
    <property type="match status" value="1"/>
</dbReference>
<comment type="caution">
    <text evidence="3">The sequence shown here is derived from an EMBL/GenBank/DDBJ whole genome shotgun (WGS) entry which is preliminary data.</text>
</comment>
<dbReference type="InterPro" id="IPR020904">
    <property type="entry name" value="Sc_DH/Rdtase_CS"/>
</dbReference>
<evidence type="ECO:0000259" key="2">
    <source>
        <dbReference type="SMART" id="SM00822"/>
    </source>
</evidence>
<dbReference type="RefSeq" id="WP_345549499.1">
    <property type="nucleotide sequence ID" value="NZ_BAABRT010000006.1"/>
</dbReference>
<dbReference type="SUPFAM" id="SSF51735">
    <property type="entry name" value="NAD(P)-binding Rossmann-fold domains"/>
    <property type="match status" value="1"/>
</dbReference>
<proteinExistence type="inferred from homology"/>
<dbReference type="PROSITE" id="PS00061">
    <property type="entry name" value="ADH_SHORT"/>
    <property type="match status" value="1"/>
</dbReference>
<dbReference type="Proteomes" id="UP001408594">
    <property type="component" value="Unassembled WGS sequence"/>
</dbReference>